<dbReference type="PROSITE" id="PS51257">
    <property type="entry name" value="PROKAR_LIPOPROTEIN"/>
    <property type="match status" value="1"/>
</dbReference>
<dbReference type="InterPro" id="IPR024361">
    <property type="entry name" value="BACON"/>
</dbReference>
<evidence type="ECO:0000313" key="3">
    <source>
        <dbReference type="EMBL" id="KHE42542.1"/>
    </source>
</evidence>
<feature type="domain" description="BACON" evidence="2">
    <location>
        <begin position="59"/>
        <end position="111"/>
    </location>
</feature>
<dbReference type="InterPro" id="IPR013783">
    <property type="entry name" value="Ig-like_fold"/>
</dbReference>
<feature type="chain" id="PRO_5045753150" description="BACON domain-containing protein" evidence="1">
    <location>
        <begin position="20"/>
        <end position="492"/>
    </location>
</feature>
<keyword evidence="1" id="KW-0732">Signal</keyword>
<proteinExistence type="predicted"/>
<keyword evidence="4" id="KW-1185">Reference proteome</keyword>
<gene>
    <name evidence="3" type="ORF">LG35_02800</name>
</gene>
<evidence type="ECO:0000313" key="4">
    <source>
        <dbReference type="Proteomes" id="UP000030889"/>
    </source>
</evidence>
<accession>A0ABR4YK38</accession>
<dbReference type="EMBL" id="JRGF01000003">
    <property type="protein sequence ID" value="KHE42542.1"/>
    <property type="molecule type" value="Genomic_DNA"/>
</dbReference>
<dbReference type="Proteomes" id="UP000030889">
    <property type="component" value="Unassembled WGS sequence"/>
</dbReference>
<dbReference type="CDD" id="cd14948">
    <property type="entry name" value="BACON"/>
    <property type="match status" value="1"/>
</dbReference>
<evidence type="ECO:0000256" key="1">
    <source>
        <dbReference type="SAM" id="SignalP"/>
    </source>
</evidence>
<dbReference type="RefSeq" id="WP_035472033.1">
    <property type="nucleotide sequence ID" value="NZ_JRGF01000003.1"/>
</dbReference>
<dbReference type="Gene3D" id="2.60.40.10">
    <property type="entry name" value="Immunoglobulins"/>
    <property type="match status" value="1"/>
</dbReference>
<reference evidence="3 4" key="1">
    <citation type="submission" date="2014-09" db="EMBL/GenBank/DDBJ databases">
        <title>Alistipes sp. 627, sp. nov., a novel member of the family Rikenellaceae isolated from human faeces.</title>
        <authorList>
            <person name="Shkoporov A.N."/>
            <person name="Chaplin A.V."/>
            <person name="Motuzova O.V."/>
            <person name="Kafarskaia L.I."/>
            <person name="Khokhlova E.V."/>
            <person name="Efimov B.A."/>
        </authorList>
    </citation>
    <scope>NUCLEOTIDE SEQUENCE [LARGE SCALE GENOMIC DNA]</scope>
    <source>
        <strain evidence="3 4">627</strain>
    </source>
</reference>
<sequence>MRKNVFAGSMLLLACVALVACTTDSGEEVQYVKIGQNLCSFLAEGNQPLEIDVKASPAEWTVEAGATWVKAERTDDRVLTVTVEDNGMDSERSAVLTVTAGQAVQEITVRQLSQDGAFARFRKVDYFSQNGAMSPSGRYVGGYTVSIAADDSFLKSPTIIDLETDEVYEFGPYPETLYFMTQTMCISDQGLLFIVDGNQGGTFVCDLEGNITKLEAVEGFRSEPTIQGTSADGVYWVGYAREDVIGKGLCKPLLWTDGVAQELPLPDLNYRNEEIWYGVMARGISANGEIIYGTSWENSDFGMLYWRNEGANTAKPRWVGDDVREVTSVKLIRDGEEYDYNVVNGFTCQAQLTKVSPSGKWIAGTYRTETPADDRQSVVCVQTAAFYNTETETSVIVEDYGESSGIHVTDDGIGFIGIGTLGISSGAVYDLNTGTDLGSTQEWVYDNYGIIIPAGYINRISADGKFVFGTSAQASAMGTSFINWYIAPPLEK</sequence>
<name>A0ABR4YK38_9BACT</name>
<comment type="caution">
    <text evidence="3">The sequence shown here is derived from an EMBL/GenBank/DDBJ whole genome shotgun (WGS) entry which is preliminary data.</text>
</comment>
<protein>
    <recommendedName>
        <fullName evidence="2">BACON domain-containing protein</fullName>
    </recommendedName>
</protein>
<dbReference type="Pfam" id="PF13004">
    <property type="entry name" value="BACON"/>
    <property type="match status" value="1"/>
</dbReference>
<organism evidence="3 4">
    <name type="scientific">Alistipes inops</name>
    <dbReference type="NCBI Taxonomy" id="1501391"/>
    <lineage>
        <taxon>Bacteria</taxon>
        <taxon>Pseudomonadati</taxon>
        <taxon>Bacteroidota</taxon>
        <taxon>Bacteroidia</taxon>
        <taxon>Bacteroidales</taxon>
        <taxon>Rikenellaceae</taxon>
        <taxon>Alistipes</taxon>
    </lineage>
</organism>
<evidence type="ECO:0000259" key="2">
    <source>
        <dbReference type="Pfam" id="PF13004"/>
    </source>
</evidence>
<feature type="signal peptide" evidence="1">
    <location>
        <begin position="1"/>
        <end position="19"/>
    </location>
</feature>